<evidence type="ECO:0000313" key="3">
    <source>
        <dbReference type="EMBL" id="WMT16655.1"/>
    </source>
</evidence>
<keyword evidence="4" id="KW-1185">Reference proteome</keyword>
<gene>
    <name evidence="3" type="ORF">RFB13_10170</name>
</gene>
<dbReference type="Gene3D" id="3.40.50.2300">
    <property type="match status" value="1"/>
</dbReference>
<dbReference type="SMART" id="SM00421">
    <property type="entry name" value="HTH_LUXR"/>
    <property type="match status" value="1"/>
</dbReference>
<organism evidence="3 4">
    <name type="scientific">Serratia fonticola</name>
    <dbReference type="NCBI Taxonomy" id="47917"/>
    <lineage>
        <taxon>Bacteria</taxon>
        <taxon>Pseudomonadati</taxon>
        <taxon>Pseudomonadota</taxon>
        <taxon>Gammaproteobacteria</taxon>
        <taxon>Enterobacterales</taxon>
        <taxon>Yersiniaceae</taxon>
        <taxon>Serratia</taxon>
    </lineage>
</organism>
<dbReference type="CDD" id="cd06170">
    <property type="entry name" value="LuxR_C_like"/>
    <property type="match status" value="1"/>
</dbReference>
<evidence type="ECO:0000259" key="2">
    <source>
        <dbReference type="PROSITE" id="PS50043"/>
    </source>
</evidence>
<dbReference type="Proteomes" id="UP001235341">
    <property type="component" value="Chromosome"/>
</dbReference>
<dbReference type="InterPro" id="IPR000792">
    <property type="entry name" value="Tscrpt_reg_LuxR_C"/>
</dbReference>
<dbReference type="Pfam" id="PF00196">
    <property type="entry name" value="GerE"/>
    <property type="match status" value="1"/>
</dbReference>
<feature type="domain" description="HTH luxR-type" evidence="2">
    <location>
        <begin position="140"/>
        <end position="205"/>
    </location>
</feature>
<sequence length="233" mass="26116">MTKKKTVLQSACNFTRVGLEALINESGLMASLELVASSDDIEHCELPIIRLPKVDITILVLGQKDYKLVSFLYLVGEVLPQTYPHSKVVLMGERTHMEMLRRYFSKLMDTYILDHTASLETLYQQLQGIAQSDGNKSRSITNPAGKLTARELLVLRKLLSGETPNQIASDLQLNFRTVSHHKCSALTKLGIRSLYSLVIPALNKQAMTRRPRYLTRCGVQPSQQADLLCLTEA</sequence>
<name>A0ABY9PU45_SERFO</name>
<keyword evidence="1" id="KW-0238">DNA-binding</keyword>
<proteinExistence type="predicted"/>
<evidence type="ECO:0000256" key="1">
    <source>
        <dbReference type="ARBA" id="ARBA00023125"/>
    </source>
</evidence>
<dbReference type="PROSITE" id="PS50043">
    <property type="entry name" value="HTH_LUXR_2"/>
    <property type="match status" value="1"/>
</dbReference>
<evidence type="ECO:0000313" key="4">
    <source>
        <dbReference type="Proteomes" id="UP001235341"/>
    </source>
</evidence>
<dbReference type="EMBL" id="CP133586">
    <property type="protein sequence ID" value="WMT16655.1"/>
    <property type="molecule type" value="Genomic_DNA"/>
</dbReference>
<dbReference type="RefSeq" id="WP_309206415.1">
    <property type="nucleotide sequence ID" value="NZ_CP133586.1"/>
</dbReference>
<accession>A0ABY9PU45</accession>
<dbReference type="PRINTS" id="PR00038">
    <property type="entry name" value="HTHLUXR"/>
</dbReference>
<reference evidence="3 4" key="1">
    <citation type="submission" date="2023-08" db="EMBL/GenBank/DDBJ databases">
        <title>Complete Genome and Methylome dissection of Serratia fonticola NEB369.</title>
        <authorList>
            <person name="Fomenkov A."/>
            <person name="Roberts R.D."/>
        </authorList>
    </citation>
    <scope>NUCLEOTIDE SEQUENCE [LARGE SCALE GENOMIC DNA]</scope>
    <source>
        <strain evidence="3 4">NEB369</strain>
    </source>
</reference>
<dbReference type="InterPro" id="IPR016032">
    <property type="entry name" value="Sig_transdc_resp-reg_C-effctor"/>
</dbReference>
<protein>
    <submittedName>
        <fullName evidence="3">LuxR C-terminal-related transcriptional regulator</fullName>
    </submittedName>
</protein>
<dbReference type="SUPFAM" id="SSF46894">
    <property type="entry name" value="C-terminal effector domain of the bipartite response regulators"/>
    <property type="match status" value="1"/>
</dbReference>